<dbReference type="InterPro" id="IPR021295">
    <property type="entry name" value="DUF2867"/>
</dbReference>
<evidence type="ECO:0000313" key="1">
    <source>
        <dbReference type="EMBL" id="MBC3474789.1"/>
    </source>
</evidence>
<protein>
    <submittedName>
        <fullName evidence="1">DUF2867 domain-containing protein</fullName>
    </submittedName>
</protein>
<keyword evidence="2" id="KW-1185">Reference proteome</keyword>
<dbReference type="RefSeq" id="WP_023378477.1">
    <property type="nucleotide sequence ID" value="NZ_JABWRR010000008.1"/>
</dbReference>
<reference evidence="1 2" key="1">
    <citation type="journal article" date="2020" name="Microorganisms">
        <title>Reliable Identification of Environmental Pseudomonas Isolates Using the rpoD Gene.</title>
        <authorList>
            <consortium name="The Broad Institute Genome Sequencing Platform"/>
            <person name="Girard L."/>
            <person name="Lood C."/>
            <person name="Rokni-Zadeh H."/>
            <person name="van Noort V."/>
            <person name="Lavigne R."/>
            <person name="De Mot R."/>
        </authorList>
    </citation>
    <scope>NUCLEOTIDE SEQUENCE [LARGE SCALE GENOMIC DNA]</scope>
    <source>
        <strain evidence="1 2">RW7P2</strain>
    </source>
</reference>
<sequence>MSRTLALAPECVQLVAPVERLDFLHCDAAQLAAPVTALGVYHAMTSDIPAWLAAAFRLRDFISRRFNVADIRGFSARPPERAPVVGERLDFFTVEALSDSQLVLTSRDTHLAVMVCMDLQHTRPGTQHLSVTTSVQCFNAFGRLYMLPVGPAHGPIVRRMLRNAVAAFPVQTR</sequence>
<proteinExistence type="predicted"/>
<dbReference type="Proteomes" id="UP000628086">
    <property type="component" value="Unassembled WGS sequence"/>
</dbReference>
<accession>A0ABR6V2Z9</accession>
<dbReference type="EMBL" id="JABWRS010000002">
    <property type="protein sequence ID" value="MBC3474789.1"/>
    <property type="molecule type" value="Genomic_DNA"/>
</dbReference>
<name>A0ABR6V2Z9_9PSED</name>
<comment type="caution">
    <text evidence="1">The sequence shown here is derived from an EMBL/GenBank/DDBJ whole genome shotgun (WGS) entry which is preliminary data.</text>
</comment>
<dbReference type="Pfam" id="PF11066">
    <property type="entry name" value="DUF2867"/>
    <property type="match status" value="1"/>
</dbReference>
<evidence type="ECO:0000313" key="2">
    <source>
        <dbReference type="Proteomes" id="UP000628086"/>
    </source>
</evidence>
<organism evidence="1 2">
    <name type="scientific">Pseudomonas taiwanensis</name>
    <dbReference type="NCBI Taxonomy" id="470150"/>
    <lineage>
        <taxon>Bacteria</taxon>
        <taxon>Pseudomonadati</taxon>
        <taxon>Pseudomonadota</taxon>
        <taxon>Gammaproteobacteria</taxon>
        <taxon>Pseudomonadales</taxon>
        <taxon>Pseudomonadaceae</taxon>
        <taxon>Pseudomonas</taxon>
    </lineage>
</organism>
<gene>
    <name evidence="1" type="ORF">HU747_04160</name>
</gene>